<proteinExistence type="predicted"/>
<evidence type="ECO:0000256" key="2">
    <source>
        <dbReference type="ARBA" id="ARBA00022448"/>
    </source>
</evidence>
<protein>
    <recommendedName>
        <fullName evidence="7">Major facilitator superfamily (MFS) profile domain-containing protein</fullName>
    </recommendedName>
</protein>
<feature type="transmembrane region" description="Helical" evidence="6">
    <location>
        <begin position="68"/>
        <end position="85"/>
    </location>
</feature>
<sequence length="471" mass="51879">MQNSPNTAVAPAAAPVAGDDKILAVQPSHVEVDDDQKGDFSVVQKPESIRNMTDEEIRAFERRMVRKLDFVIIPIIGILYVFNYVDKSALAASKPDLCLAATVWGVVSALTAVVHSKEGLYVQRVFLGITVAVYFPGVIYYLSAWYTKQELGKRLAALFMFQMLGSAFGGFIAAACLTLDGRYGIAGWRWLFIVEGACTVGCGLLFSLVMPEYPHNARLLNNVERDYAVWRIENEAGADEAHDDTGTLSGFKLAIRDPKVWTLVFCMGMIQAMGSTVNFFPSIVQTLGYSSLITLLLTAPPYILAAIWFHIFSNISDRKNIIYPFVVVGIALAAIAYTISLATLNTGARYFAMMLIPATVAGPQILVYKTLNLHIARPYPKRAAGVAMINSIGGISNIWASYLYVDAPHYYVAFGTCFGCATLLLTTITVYRWHVRRLNRLLDGTPDEVAEAMKSGVTHTQVDLGWRYVGY</sequence>
<organism evidence="8 9">
    <name type="scientific">Sporothrix curviconia</name>
    <dbReference type="NCBI Taxonomy" id="1260050"/>
    <lineage>
        <taxon>Eukaryota</taxon>
        <taxon>Fungi</taxon>
        <taxon>Dikarya</taxon>
        <taxon>Ascomycota</taxon>
        <taxon>Pezizomycotina</taxon>
        <taxon>Sordariomycetes</taxon>
        <taxon>Sordariomycetidae</taxon>
        <taxon>Ophiostomatales</taxon>
        <taxon>Ophiostomataceae</taxon>
        <taxon>Sporothrix</taxon>
    </lineage>
</organism>
<dbReference type="Proteomes" id="UP001642405">
    <property type="component" value="Unassembled WGS sequence"/>
</dbReference>
<evidence type="ECO:0000256" key="6">
    <source>
        <dbReference type="SAM" id="Phobius"/>
    </source>
</evidence>
<dbReference type="Gene3D" id="1.20.1250.20">
    <property type="entry name" value="MFS general substrate transporter like domains"/>
    <property type="match status" value="2"/>
</dbReference>
<comment type="caution">
    <text evidence="8">The sequence shown here is derived from an EMBL/GenBank/DDBJ whole genome shotgun (WGS) entry which is preliminary data.</text>
</comment>
<evidence type="ECO:0000256" key="4">
    <source>
        <dbReference type="ARBA" id="ARBA00022989"/>
    </source>
</evidence>
<keyword evidence="5 6" id="KW-0472">Membrane</keyword>
<feature type="transmembrane region" description="Helical" evidence="6">
    <location>
        <begin position="155"/>
        <end position="175"/>
    </location>
</feature>
<keyword evidence="2" id="KW-0813">Transport</keyword>
<feature type="transmembrane region" description="Helical" evidence="6">
    <location>
        <begin position="350"/>
        <end position="371"/>
    </location>
</feature>
<dbReference type="InterPro" id="IPR020846">
    <property type="entry name" value="MFS_dom"/>
</dbReference>
<dbReference type="PANTHER" id="PTHR43791:SF23">
    <property type="entry name" value="MAJOR FACILITATOR SUPERFAMILY (MFS) PROFILE DOMAIN-CONTAINING PROTEIN"/>
    <property type="match status" value="1"/>
</dbReference>
<evidence type="ECO:0000313" key="9">
    <source>
        <dbReference type="Proteomes" id="UP001642405"/>
    </source>
</evidence>
<dbReference type="Pfam" id="PF07690">
    <property type="entry name" value="MFS_1"/>
    <property type="match status" value="1"/>
</dbReference>
<evidence type="ECO:0000256" key="3">
    <source>
        <dbReference type="ARBA" id="ARBA00022692"/>
    </source>
</evidence>
<feature type="transmembrane region" description="Helical" evidence="6">
    <location>
        <begin position="321"/>
        <end position="344"/>
    </location>
</feature>
<keyword evidence="3 6" id="KW-0812">Transmembrane</keyword>
<dbReference type="SUPFAM" id="SSF103473">
    <property type="entry name" value="MFS general substrate transporter"/>
    <property type="match status" value="1"/>
</dbReference>
<reference evidence="8 9" key="1">
    <citation type="submission" date="2024-01" db="EMBL/GenBank/DDBJ databases">
        <authorList>
            <person name="Allen C."/>
            <person name="Tagirdzhanova G."/>
        </authorList>
    </citation>
    <scope>NUCLEOTIDE SEQUENCE [LARGE SCALE GENOMIC DNA]</scope>
</reference>
<evidence type="ECO:0000256" key="5">
    <source>
        <dbReference type="ARBA" id="ARBA00023136"/>
    </source>
</evidence>
<dbReference type="PANTHER" id="PTHR43791">
    <property type="entry name" value="PERMEASE-RELATED"/>
    <property type="match status" value="1"/>
</dbReference>
<keyword evidence="4 6" id="KW-1133">Transmembrane helix</keyword>
<feature type="transmembrane region" description="Helical" evidence="6">
    <location>
        <begin position="121"/>
        <end position="143"/>
    </location>
</feature>
<keyword evidence="9" id="KW-1185">Reference proteome</keyword>
<feature type="transmembrane region" description="Helical" evidence="6">
    <location>
        <begin position="187"/>
        <end position="209"/>
    </location>
</feature>
<evidence type="ECO:0000313" key="8">
    <source>
        <dbReference type="EMBL" id="CAK7211100.1"/>
    </source>
</evidence>
<feature type="transmembrane region" description="Helical" evidence="6">
    <location>
        <begin position="410"/>
        <end position="431"/>
    </location>
</feature>
<gene>
    <name evidence="8" type="ORF">SCUCBS95973_001016</name>
</gene>
<dbReference type="InterPro" id="IPR036259">
    <property type="entry name" value="MFS_trans_sf"/>
</dbReference>
<evidence type="ECO:0000259" key="7">
    <source>
        <dbReference type="PROSITE" id="PS50850"/>
    </source>
</evidence>
<name>A0ABP0AV59_9PEZI</name>
<comment type="subcellular location">
    <subcellularLocation>
        <location evidence="1">Membrane</location>
        <topology evidence="1">Multi-pass membrane protein</topology>
    </subcellularLocation>
</comment>
<accession>A0ABP0AV59</accession>
<feature type="transmembrane region" description="Helical" evidence="6">
    <location>
        <begin position="287"/>
        <end position="309"/>
    </location>
</feature>
<evidence type="ECO:0000256" key="1">
    <source>
        <dbReference type="ARBA" id="ARBA00004141"/>
    </source>
</evidence>
<feature type="domain" description="Major facilitator superfamily (MFS) profile" evidence="7">
    <location>
        <begin position="6"/>
        <end position="439"/>
    </location>
</feature>
<dbReference type="EMBL" id="CAWUHB010000003">
    <property type="protein sequence ID" value="CAK7211100.1"/>
    <property type="molecule type" value="Genomic_DNA"/>
</dbReference>
<dbReference type="PROSITE" id="PS50850">
    <property type="entry name" value="MFS"/>
    <property type="match status" value="1"/>
</dbReference>
<feature type="transmembrane region" description="Helical" evidence="6">
    <location>
        <begin position="383"/>
        <end position="404"/>
    </location>
</feature>
<dbReference type="InterPro" id="IPR011701">
    <property type="entry name" value="MFS"/>
</dbReference>
<feature type="transmembrane region" description="Helical" evidence="6">
    <location>
        <begin position="260"/>
        <end position="281"/>
    </location>
</feature>